<dbReference type="PANTHER" id="PTHR47994:SF5">
    <property type="entry name" value="F14D16.11-RELATED"/>
    <property type="match status" value="1"/>
</dbReference>
<keyword evidence="9" id="KW-1185">Reference proteome</keyword>
<dbReference type="GO" id="GO:0005634">
    <property type="term" value="C:nucleus"/>
    <property type="evidence" value="ECO:0007669"/>
    <property type="project" value="UniProtKB-SubCell"/>
</dbReference>
<dbReference type="PROSITE" id="PS51294">
    <property type="entry name" value="HTH_MYB"/>
    <property type="match status" value="2"/>
</dbReference>
<feature type="domain" description="HTH myb-type" evidence="8">
    <location>
        <begin position="66"/>
        <end position="109"/>
    </location>
</feature>
<protein>
    <submittedName>
        <fullName evidence="10">MYB-like transcription factor 4 isoform X2</fullName>
    </submittedName>
</protein>
<feature type="domain" description="HTH myb-type" evidence="8">
    <location>
        <begin position="9"/>
        <end position="65"/>
    </location>
</feature>
<dbReference type="Gene3D" id="1.10.10.60">
    <property type="entry name" value="Homeodomain-like"/>
    <property type="match status" value="2"/>
</dbReference>
<keyword evidence="5" id="KW-0804">Transcription</keyword>
<dbReference type="RefSeq" id="XP_039139200.1">
    <property type="nucleotide sequence ID" value="XM_039283266.1"/>
</dbReference>
<dbReference type="PANTHER" id="PTHR47994">
    <property type="entry name" value="F14D16.11-RELATED"/>
    <property type="match status" value="1"/>
</dbReference>
<evidence type="ECO:0000256" key="2">
    <source>
        <dbReference type="ARBA" id="ARBA00022737"/>
    </source>
</evidence>
<keyword evidence="3" id="KW-0805">Transcription regulation</keyword>
<name>A0AB40CGT9_DIOCR</name>
<dbReference type="InterPro" id="IPR001005">
    <property type="entry name" value="SANT/Myb"/>
</dbReference>
<dbReference type="Pfam" id="PF00249">
    <property type="entry name" value="Myb_DNA-binding"/>
    <property type="match status" value="2"/>
</dbReference>
<evidence type="ECO:0000256" key="4">
    <source>
        <dbReference type="ARBA" id="ARBA00023125"/>
    </source>
</evidence>
<evidence type="ECO:0000256" key="1">
    <source>
        <dbReference type="ARBA" id="ARBA00004123"/>
    </source>
</evidence>
<dbReference type="InterPro" id="IPR017930">
    <property type="entry name" value="Myb_dom"/>
</dbReference>
<evidence type="ECO:0000256" key="6">
    <source>
        <dbReference type="ARBA" id="ARBA00023242"/>
    </source>
</evidence>
<evidence type="ECO:0000256" key="3">
    <source>
        <dbReference type="ARBA" id="ARBA00023015"/>
    </source>
</evidence>
<reference evidence="10" key="1">
    <citation type="submission" date="2025-08" db="UniProtKB">
        <authorList>
            <consortium name="RefSeq"/>
        </authorList>
    </citation>
    <scope>IDENTIFICATION</scope>
</reference>
<evidence type="ECO:0000259" key="8">
    <source>
        <dbReference type="PROSITE" id="PS51294"/>
    </source>
</evidence>
<evidence type="ECO:0000313" key="9">
    <source>
        <dbReference type="Proteomes" id="UP001515500"/>
    </source>
</evidence>
<dbReference type="GeneID" id="120276507"/>
<evidence type="ECO:0000256" key="5">
    <source>
        <dbReference type="ARBA" id="ARBA00023163"/>
    </source>
</evidence>
<organism evidence="9 10">
    <name type="scientific">Dioscorea cayennensis subsp. rotundata</name>
    <name type="common">White Guinea yam</name>
    <name type="synonym">Dioscorea rotundata</name>
    <dbReference type="NCBI Taxonomy" id="55577"/>
    <lineage>
        <taxon>Eukaryota</taxon>
        <taxon>Viridiplantae</taxon>
        <taxon>Streptophyta</taxon>
        <taxon>Embryophyta</taxon>
        <taxon>Tracheophyta</taxon>
        <taxon>Spermatophyta</taxon>
        <taxon>Magnoliopsida</taxon>
        <taxon>Liliopsida</taxon>
        <taxon>Dioscoreales</taxon>
        <taxon>Dioscoreaceae</taxon>
        <taxon>Dioscorea</taxon>
    </lineage>
</organism>
<feature type="domain" description="Myb-like" evidence="7">
    <location>
        <begin position="62"/>
        <end position="105"/>
    </location>
</feature>
<dbReference type="SMART" id="SM00717">
    <property type="entry name" value="SANT"/>
    <property type="match status" value="2"/>
</dbReference>
<dbReference type="InterPro" id="IPR015495">
    <property type="entry name" value="Myb_TF_plants"/>
</dbReference>
<dbReference type="AlphaFoldDB" id="A0AB40CGT9"/>
<gene>
    <name evidence="10" type="primary">LOC120276507</name>
</gene>
<comment type="subcellular location">
    <subcellularLocation>
        <location evidence="1">Nucleus</location>
    </subcellularLocation>
</comment>
<evidence type="ECO:0000259" key="7">
    <source>
        <dbReference type="PROSITE" id="PS50090"/>
    </source>
</evidence>
<dbReference type="Proteomes" id="UP001515500">
    <property type="component" value="Chromosome 14"/>
</dbReference>
<dbReference type="InterPro" id="IPR009057">
    <property type="entry name" value="Homeodomain-like_sf"/>
</dbReference>
<dbReference type="SUPFAM" id="SSF46689">
    <property type="entry name" value="Homeodomain-like"/>
    <property type="match status" value="1"/>
</dbReference>
<dbReference type="CDD" id="cd00167">
    <property type="entry name" value="SANT"/>
    <property type="match status" value="2"/>
</dbReference>
<proteinExistence type="predicted"/>
<dbReference type="PROSITE" id="PS50090">
    <property type="entry name" value="MYB_LIKE"/>
    <property type="match status" value="2"/>
</dbReference>
<keyword evidence="6" id="KW-0539">Nucleus</keyword>
<feature type="domain" description="Myb-like" evidence="7">
    <location>
        <begin position="9"/>
        <end position="61"/>
    </location>
</feature>
<sequence length="214" mass="24419">MGRSPCCEKAHTNKGAWTKEEDERLIAHIKAHGEGCWRSLPKAAGLLRCGKSCRLRWINYLRPDLKRGNFTEEEDELIIKLHSLLGNKLPGRTDNEIKNYWNTHIRRKLLSRGIDPTTHRPLHQPLSDITISFVKQEERINEEKEKILRCPDLNLELCISPPFQEMNNSHHVEPVMKREGGDQGFTLCFTCSLGPHKSQGCKCNNSSSTVVLGL</sequence>
<dbReference type="GO" id="GO:0003677">
    <property type="term" value="F:DNA binding"/>
    <property type="evidence" value="ECO:0007669"/>
    <property type="project" value="UniProtKB-KW"/>
</dbReference>
<keyword evidence="4" id="KW-0238">DNA-binding</keyword>
<dbReference type="FunFam" id="1.10.10.60:FF:000001">
    <property type="entry name" value="MYB-related transcription factor"/>
    <property type="match status" value="1"/>
</dbReference>
<accession>A0AB40CGT9</accession>
<evidence type="ECO:0000313" key="10">
    <source>
        <dbReference type="RefSeq" id="XP_039139200.1"/>
    </source>
</evidence>
<keyword evidence="2" id="KW-0677">Repeat</keyword>